<evidence type="ECO:0000256" key="1">
    <source>
        <dbReference type="ARBA" id="ARBA00007074"/>
    </source>
</evidence>
<evidence type="ECO:0000256" key="6">
    <source>
        <dbReference type="SAM" id="SignalP"/>
    </source>
</evidence>
<keyword evidence="6" id="KW-0732">Signal</keyword>
<keyword evidence="3" id="KW-0378">Hydrolase</keyword>
<evidence type="ECO:0000313" key="8">
    <source>
        <dbReference type="EMBL" id="MFI9099310.1"/>
    </source>
</evidence>
<dbReference type="Proteomes" id="UP001614394">
    <property type="component" value="Unassembled WGS sequence"/>
</dbReference>
<dbReference type="Pfam" id="PF00877">
    <property type="entry name" value="NLPC_P60"/>
    <property type="match status" value="1"/>
</dbReference>
<feature type="domain" description="NlpC/P60" evidence="7">
    <location>
        <begin position="222"/>
        <end position="343"/>
    </location>
</feature>
<evidence type="ECO:0000256" key="5">
    <source>
        <dbReference type="SAM" id="MobiDB-lite"/>
    </source>
</evidence>
<organism evidence="8 9">
    <name type="scientific">Streptomyces fildesensis</name>
    <dbReference type="NCBI Taxonomy" id="375757"/>
    <lineage>
        <taxon>Bacteria</taxon>
        <taxon>Bacillati</taxon>
        <taxon>Actinomycetota</taxon>
        <taxon>Actinomycetes</taxon>
        <taxon>Kitasatosporales</taxon>
        <taxon>Streptomycetaceae</taxon>
        <taxon>Streptomyces</taxon>
    </lineage>
</organism>
<dbReference type="PANTHER" id="PTHR47359">
    <property type="entry name" value="PEPTIDOGLYCAN DL-ENDOPEPTIDASE CWLO"/>
    <property type="match status" value="1"/>
</dbReference>
<feature type="compositionally biased region" description="Gly residues" evidence="5">
    <location>
        <begin position="361"/>
        <end position="372"/>
    </location>
</feature>
<feature type="chain" id="PRO_5045499117" evidence="6">
    <location>
        <begin position="22"/>
        <end position="372"/>
    </location>
</feature>
<evidence type="ECO:0000259" key="7">
    <source>
        <dbReference type="PROSITE" id="PS51935"/>
    </source>
</evidence>
<dbReference type="InterPro" id="IPR038765">
    <property type="entry name" value="Papain-like_cys_pep_sf"/>
</dbReference>
<dbReference type="Gene3D" id="3.90.1720.10">
    <property type="entry name" value="endopeptidase domain like (from Nostoc punctiforme)"/>
    <property type="match status" value="1"/>
</dbReference>
<feature type="signal peptide" evidence="6">
    <location>
        <begin position="1"/>
        <end position="21"/>
    </location>
</feature>
<reference evidence="8 9" key="1">
    <citation type="submission" date="2024-10" db="EMBL/GenBank/DDBJ databases">
        <title>The Natural Products Discovery Center: Release of the First 8490 Sequenced Strains for Exploring Actinobacteria Biosynthetic Diversity.</title>
        <authorList>
            <person name="Kalkreuter E."/>
            <person name="Kautsar S.A."/>
            <person name="Yang D."/>
            <person name="Bader C.D."/>
            <person name="Teijaro C.N."/>
            <person name="Fluegel L."/>
            <person name="Davis C.M."/>
            <person name="Simpson J.R."/>
            <person name="Lauterbach L."/>
            <person name="Steele A.D."/>
            <person name="Gui C."/>
            <person name="Meng S."/>
            <person name="Li G."/>
            <person name="Viehrig K."/>
            <person name="Ye F."/>
            <person name="Su P."/>
            <person name="Kiefer A.F."/>
            <person name="Nichols A."/>
            <person name="Cepeda A.J."/>
            <person name="Yan W."/>
            <person name="Fan B."/>
            <person name="Jiang Y."/>
            <person name="Adhikari A."/>
            <person name="Zheng C.-J."/>
            <person name="Schuster L."/>
            <person name="Cowan T.M."/>
            <person name="Smanski M.J."/>
            <person name="Chevrette M.G."/>
            <person name="De Carvalho L.P.S."/>
            <person name="Shen B."/>
        </authorList>
    </citation>
    <scope>NUCLEOTIDE SEQUENCE [LARGE SCALE GENOMIC DNA]</scope>
    <source>
        <strain evidence="8 9">NPDC053399</strain>
    </source>
</reference>
<evidence type="ECO:0000256" key="4">
    <source>
        <dbReference type="ARBA" id="ARBA00022807"/>
    </source>
</evidence>
<accession>A0ABW8BYT0</accession>
<keyword evidence="2" id="KW-0645">Protease</keyword>
<gene>
    <name evidence="8" type="ORF">ACIGXA_02210</name>
</gene>
<dbReference type="EMBL" id="JBITYG010000001">
    <property type="protein sequence ID" value="MFI9099310.1"/>
    <property type="molecule type" value="Genomic_DNA"/>
</dbReference>
<comment type="caution">
    <text evidence="8">The sequence shown here is derived from an EMBL/GenBank/DDBJ whole genome shotgun (WGS) entry which is preliminary data.</text>
</comment>
<dbReference type="InterPro" id="IPR051794">
    <property type="entry name" value="PG_Endopeptidase_C40"/>
</dbReference>
<dbReference type="SUPFAM" id="SSF54001">
    <property type="entry name" value="Cysteine proteinases"/>
    <property type="match status" value="1"/>
</dbReference>
<dbReference type="InterPro" id="IPR000064">
    <property type="entry name" value="NLP_P60_dom"/>
</dbReference>
<keyword evidence="9" id="KW-1185">Reference proteome</keyword>
<sequence>MICGALLAAAALSLPAQQAAAAPHDPPSQPLPQLLTQLQTLYLQTEQATEAFNKAKEAAAKQRATAVLLDKQLADQRVAVAEARDQIGMLARRQYQDGGVSPYLNLLVGDDPQQLFSQKHLLQRAAGSEADILEQLKTGEARIAVLNAGAQTALGQAQLLQTQQGAAKVQVEEHLKRVETIIAGLTGVQLDELQKLEEQGINQAQSDFLDSKALGAGSRTPSEAGNRAVGYAFLQLSKPYVWGAEGPDAYDCSGLTSQAWLHAGRAIPRTSQEQWAQLPKVPLSLLRPGDLVIYFPGATHVAIYIGDGLVIQAPRPGSVVKVSPIAANPILGAVRPDSAQGPMKNYVPPAVPKADPRTPIDGGGSDQGNNVG</sequence>
<protein>
    <submittedName>
        <fullName evidence="8">C40 family peptidase</fullName>
    </submittedName>
</protein>
<evidence type="ECO:0000313" key="9">
    <source>
        <dbReference type="Proteomes" id="UP001614394"/>
    </source>
</evidence>
<name>A0ABW8BYT0_9ACTN</name>
<dbReference type="PROSITE" id="PS51935">
    <property type="entry name" value="NLPC_P60"/>
    <property type="match status" value="1"/>
</dbReference>
<feature type="region of interest" description="Disordered" evidence="5">
    <location>
        <begin position="336"/>
        <end position="372"/>
    </location>
</feature>
<proteinExistence type="inferred from homology"/>
<dbReference type="RefSeq" id="WP_399643627.1">
    <property type="nucleotide sequence ID" value="NZ_JBITYG010000001.1"/>
</dbReference>
<evidence type="ECO:0000256" key="2">
    <source>
        <dbReference type="ARBA" id="ARBA00022670"/>
    </source>
</evidence>
<dbReference type="PANTHER" id="PTHR47359:SF3">
    <property type="entry name" value="NLP_P60 DOMAIN-CONTAINING PROTEIN-RELATED"/>
    <property type="match status" value="1"/>
</dbReference>
<keyword evidence="4" id="KW-0788">Thiol protease</keyword>
<evidence type="ECO:0000256" key="3">
    <source>
        <dbReference type="ARBA" id="ARBA00022801"/>
    </source>
</evidence>
<comment type="similarity">
    <text evidence="1">Belongs to the peptidase C40 family.</text>
</comment>